<evidence type="ECO:0000256" key="5">
    <source>
        <dbReference type="ARBA" id="ARBA00023277"/>
    </source>
</evidence>
<evidence type="ECO:0000313" key="7">
    <source>
        <dbReference type="Proteomes" id="UP000199691"/>
    </source>
</evidence>
<dbReference type="AlphaFoldDB" id="A0A1H0S3U8"/>
<dbReference type="SUPFAM" id="SSF51569">
    <property type="entry name" value="Aldolase"/>
    <property type="match status" value="1"/>
</dbReference>
<keyword evidence="4" id="KW-0456">Lyase</keyword>
<comment type="similarity">
    <text evidence="2">Belongs to the KHG/KDPG aldolase family.</text>
</comment>
<dbReference type="GO" id="GO:0016829">
    <property type="term" value="F:lyase activity"/>
    <property type="evidence" value="ECO:0007669"/>
    <property type="project" value="UniProtKB-KW"/>
</dbReference>
<dbReference type="Pfam" id="PF01081">
    <property type="entry name" value="Aldolase"/>
    <property type="match status" value="1"/>
</dbReference>
<keyword evidence="5" id="KW-0119">Carbohydrate metabolism</keyword>
<dbReference type="Proteomes" id="UP000199691">
    <property type="component" value="Unassembled WGS sequence"/>
</dbReference>
<comment type="pathway">
    <text evidence="1">Carbohydrate acid metabolism.</text>
</comment>
<dbReference type="EMBL" id="FNIX01000007">
    <property type="protein sequence ID" value="SDP36400.1"/>
    <property type="molecule type" value="Genomic_DNA"/>
</dbReference>
<dbReference type="InterPro" id="IPR013785">
    <property type="entry name" value="Aldolase_TIM"/>
</dbReference>
<evidence type="ECO:0000256" key="4">
    <source>
        <dbReference type="ARBA" id="ARBA00023239"/>
    </source>
</evidence>
<dbReference type="InterPro" id="IPR000887">
    <property type="entry name" value="Aldlse_KDPG_KHG"/>
</dbReference>
<evidence type="ECO:0000256" key="1">
    <source>
        <dbReference type="ARBA" id="ARBA00004761"/>
    </source>
</evidence>
<proteinExistence type="inferred from homology"/>
<gene>
    <name evidence="6" type="ORF">SAMN05421507_107219</name>
</gene>
<dbReference type="CDD" id="cd00452">
    <property type="entry name" value="KDPG_aldolase"/>
    <property type="match status" value="1"/>
</dbReference>
<sequence>MADVSYRYEITRAVVRQGIIAIIRTADTASAVQAATVLLEAGLTSLELPLTNPGALEAIRVLRADHPSAVIGAGSVLDEASAVAAVRAGAQFLVAPNLDASVIRAGHRYGAAVLPGAGSVSEVVQALESGADAVKVFPAPTPRWVEDVLAVLPYAPLVPTGGVAPADVPAWLEAGAVACGVGSALARTPIEEIKTFIRA</sequence>
<dbReference type="PANTHER" id="PTHR30246:SF1">
    <property type="entry name" value="2-DEHYDRO-3-DEOXY-6-PHOSPHOGALACTONATE ALDOLASE-RELATED"/>
    <property type="match status" value="1"/>
</dbReference>
<dbReference type="Gene3D" id="3.20.20.70">
    <property type="entry name" value="Aldolase class I"/>
    <property type="match status" value="1"/>
</dbReference>
<evidence type="ECO:0000313" key="6">
    <source>
        <dbReference type="EMBL" id="SDP36400.1"/>
    </source>
</evidence>
<comment type="subunit">
    <text evidence="3">Homotrimer.</text>
</comment>
<evidence type="ECO:0000256" key="2">
    <source>
        <dbReference type="ARBA" id="ARBA00006906"/>
    </source>
</evidence>
<accession>A0A1H0S3U8</accession>
<dbReference type="PANTHER" id="PTHR30246">
    <property type="entry name" value="2-KETO-3-DEOXY-6-PHOSPHOGLUCONATE ALDOLASE"/>
    <property type="match status" value="1"/>
</dbReference>
<keyword evidence="7" id="KW-1185">Reference proteome</keyword>
<reference evidence="7" key="1">
    <citation type="submission" date="2016-10" db="EMBL/GenBank/DDBJ databases">
        <authorList>
            <person name="Varghese N."/>
            <person name="Submissions S."/>
        </authorList>
    </citation>
    <scope>NUCLEOTIDE SEQUENCE [LARGE SCALE GENOMIC DNA]</scope>
    <source>
        <strain evidence="7">CGMCC 4.6609</strain>
    </source>
</reference>
<dbReference type="STRING" id="641025.SAMN05421507_107219"/>
<name>A0A1H0S3U8_9PSEU</name>
<organism evidence="6 7">
    <name type="scientific">Lentzea jiangxiensis</name>
    <dbReference type="NCBI Taxonomy" id="641025"/>
    <lineage>
        <taxon>Bacteria</taxon>
        <taxon>Bacillati</taxon>
        <taxon>Actinomycetota</taxon>
        <taxon>Actinomycetes</taxon>
        <taxon>Pseudonocardiales</taxon>
        <taxon>Pseudonocardiaceae</taxon>
        <taxon>Lentzea</taxon>
    </lineage>
</organism>
<protein>
    <submittedName>
        <fullName evidence="6">2-dehydro-3-deoxyphosphogluconate aldolase / (4S)-4-hydroxy-2-oxoglutarate aldolase</fullName>
    </submittedName>
</protein>
<evidence type="ECO:0000256" key="3">
    <source>
        <dbReference type="ARBA" id="ARBA00011233"/>
    </source>
</evidence>